<reference evidence="1 2" key="1">
    <citation type="submission" date="2015-01" db="EMBL/GenBank/DDBJ databases">
        <title>Ahrensia donghaiensis sp. nov., a novel dimethylsulphoniopropionate-cleavage bacterium isolated from seawater and emended descriptions of the genus Ahrensia and Ahrensia kielensis.</title>
        <authorList>
            <person name="Liu J."/>
        </authorList>
    </citation>
    <scope>NUCLEOTIDE SEQUENCE [LARGE SCALE GENOMIC DNA]</scope>
    <source>
        <strain evidence="1 2">LZD062</strain>
    </source>
</reference>
<dbReference type="OrthoDB" id="9801242at2"/>
<protein>
    <submittedName>
        <fullName evidence="1">Uncharacterized protein</fullName>
    </submittedName>
</protein>
<comment type="caution">
    <text evidence="1">The sequence shown here is derived from an EMBL/GenBank/DDBJ whole genome shotgun (WGS) entry which is preliminary data.</text>
</comment>
<gene>
    <name evidence="1" type="ORF">SU32_08995</name>
</gene>
<name>A0A0N0VLT4_9HYPH</name>
<evidence type="ECO:0000313" key="2">
    <source>
        <dbReference type="Proteomes" id="UP000038011"/>
    </source>
</evidence>
<dbReference type="Pfam" id="PF05930">
    <property type="entry name" value="Phage_AlpA"/>
    <property type="match status" value="1"/>
</dbReference>
<dbReference type="Proteomes" id="UP000038011">
    <property type="component" value="Unassembled WGS sequence"/>
</dbReference>
<dbReference type="STRING" id="1514904.SU32_08995"/>
<accession>A0A0N0VLT4</accession>
<dbReference type="EMBL" id="JXMU01000011">
    <property type="protein sequence ID" value="KPB01374.1"/>
    <property type="molecule type" value="Genomic_DNA"/>
</dbReference>
<evidence type="ECO:0000313" key="1">
    <source>
        <dbReference type="EMBL" id="KPB01374.1"/>
    </source>
</evidence>
<organism evidence="1 2">
    <name type="scientific">Ahrensia marina</name>
    <dbReference type="NCBI Taxonomy" id="1514904"/>
    <lineage>
        <taxon>Bacteria</taxon>
        <taxon>Pseudomonadati</taxon>
        <taxon>Pseudomonadota</taxon>
        <taxon>Alphaproteobacteria</taxon>
        <taxon>Hyphomicrobiales</taxon>
        <taxon>Ahrensiaceae</taxon>
        <taxon>Ahrensia</taxon>
    </lineage>
</organism>
<dbReference type="AlphaFoldDB" id="A0A0N0VLT4"/>
<proteinExistence type="predicted"/>
<dbReference type="RefSeq" id="WP_053999018.1">
    <property type="nucleotide sequence ID" value="NZ_JXMU01000011.1"/>
</dbReference>
<dbReference type="InterPro" id="IPR010260">
    <property type="entry name" value="AlpA"/>
</dbReference>
<sequence>MDQPKLISIKDVCARTSLSRTAINRHRSAGDFPKAVILGQKRVTFVASEIDAWINARIASRDGEAA</sequence>
<keyword evidence="2" id="KW-1185">Reference proteome</keyword>
<dbReference type="Gene3D" id="1.10.238.160">
    <property type="match status" value="1"/>
</dbReference>
<dbReference type="PATRIC" id="fig|1514904.3.peg.624"/>